<protein>
    <submittedName>
        <fullName evidence="6">DNA-binding transcriptional LysR family regulator</fullName>
    </submittedName>
</protein>
<evidence type="ECO:0000259" key="5">
    <source>
        <dbReference type="PROSITE" id="PS50931"/>
    </source>
</evidence>
<keyword evidence="3 6" id="KW-0238">DNA-binding</keyword>
<dbReference type="Pfam" id="PF00126">
    <property type="entry name" value="HTH_1"/>
    <property type="match status" value="1"/>
</dbReference>
<evidence type="ECO:0000313" key="7">
    <source>
        <dbReference type="Proteomes" id="UP001429580"/>
    </source>
</evidence>
<dbReference type="PROSITE" id="PS50931">
    <property type="entry name" value="HTH_LYSR"/>
    <property type="match status" value="1"/>
</dbReference>
<dbReference type="PRINTS" id="PR00039">
    <property type="entry name" value="HTHLYSR"/>
</dbReference>
<dbReference type="SUPFAM" id="SSF46785">
    <property type="entry name" value="Winged helix' DNA-binding domain"/>
    <property type="match status" value="1"/>
</dbReference>
<dbReference type="InterPro" id="IPR000847">
    <property type="entry name" value="LysR_HTH_N"/>
</dbReference>
<accession>A0ABX0UXC0</accession>
<dbReference type="PANTHER" id="PTHR30346">
    <property type="entry name" value="TRANSCRIPTIONAL DUAL REGULATOR HCAR-RELATED"/>
    <property type="match status" value="1"/>
</dbReference>
<evidence type="ECO:0000256" key="3">
    <source>
        <dbReference type="ARBA" id="ARBA00023125"/>
    </source>
</evidence>
<comment type="caution">
    <text evidence="6">The sequence shown here is derived from an EMBL/GenBank/DDBJ whole genome shotgun (WGS) entry which is preliminary data.</text>
</comment>
<feature type="domain" description="HTH lysR-type" evidence="5">
    <location>
        <begin position="1"/>
        <end position="58"/>
    </location>
</feature>
<dbReference type="RefSeq" id="WP_166950363.1">
    <property type="nucleotide sequence ID" value="NZ_JAASQI010000003.1"/>
</dbReference>
<keyword evidence="2" id="KW-0805">Transcription regulation</keyword>
<evidence type="ECO:0000256" key="1">
    <source>
        <dbReference type="ARBA" id="ARBA00009437"/>
    </source>
</evidence>
<dbReference type="InterPro" id="IPR005119">
    <property type="entry name" value="LysR_subst-bd"/>
</dbReference>
<dbReference type="Gene3D" id="1.10.10.10">
    <property type="entry name" value="Winged helix-like DNA-binding domain superfamily/Winged helix DNA-binding domain"/>
    <property type="match status" value="1"/>
</dbReference>
<organism evidence="6 7">
    <name type="scientific">Pseudochelatococcus lubricantis</name>
    <dbReference type="NCBI Taxonomy" id="1538102"/>
    <lineage>
        <taxon>Bacteria</taxon>
        <taxon>Pseudomonadati</taxon>
        <taxon>Pseudomonadota</taxon>
        <taxon>Alphaproteobacteria</taxon>
        <taxon>Hyphomicrobiales</taxon>
        <taxon>Chelatococcaceae</taxon>
        <taxon>Pseudochelatococcus</taxon>
    </lineage>
</organism>
<dbReference type="PANTHER" id="PTHR30346:SF9">
    <property type="entry name" value="LYSR FAMILY TRANSCRIPTIONAL REGULATOR"/>
    <property type="match status" value="1"/>
</dbReference>
<proteinExistence type="inferred from homology"/>
<reference evidence="6 7" key="1">
    <citation type="submission" date="2020-03" db="EMBL/GenBank/DDBJ databases">
        <title>Genomic Encyclopedia of Type Strains, Phase IV (KMG-IV): sequencing the most valuable type-strain genomes for metagenomic binning, comparative biology and taxonomic classification.</title>
        <authorList>
            <person name="Goeker M."/>
        </authorList>
    </citation>
    <scope>NUCLEOTIDE SEQUENCE [LARGE SCALE GENOMIC DNA]</scope>
    <source>
        <strain evidence="6 7">DSM 103870</strain>
    </source>
</reference>
<dbReference type="EMBL" id="JAASQI010000003">
    <property type="protein sequence ID" value="NIJ57588.1"/>
    <property type="molecule type" value="Genomic_DNA"/>
</dbReference>
<dbReference type="InterPro" id="IPR036390">
    <property type="entry name" value="WH_DNA-bd_sf"/>
</dbReference>
<evidence type="ECO:0000256" key="4">
    <source>
        <dbReference type="ARBA" id="ARBA00023163"/>
    </source>
</evidence>
<keyword evidence="4" id="KW-0804">Transcription</keyword>
<dbReference type="SUPFAM" id="SSF53850">
    <property type="entry name" value="Periplasmic binding protein-like II"/>
    <property type="match status" value="1"/>
</dbReference>
<sequence>MNIQQLRHFVALAERGSFTRAAAHAHLTQPALSRSIAQLEAELGMKLVDRIGRRCEVTAFGSVILEHARRVLFEADELVKVARQQIAGEAGRMLIGLGSTPSALLTAPLLGRFAEAGRPLHVLLLHGAIPQQVQALRERKLDMLVVEVRGVMPTVDLQIEPMPILRTGFLVRPSHPLRHRPAASFDDLQPWPLATTLLAEEQIRILTTLYGPHAHPDESVAFHSDAIDGLLQTAKTSDTIYYGVLAPAHSAILGGELVELPIHPAPDPSQFAIVRLAGRSMPPMFPFIRELVRSLMDEWSAI</sequence>
<dbReference type="CDD" id="cd05466">
    <property type="entry name" value="PBP2_LTTR_substrate"/>
    <property type="match status" value="1"/>
</dbReference>
<dbReference type="Pfam" id="PF03466">
    <property type="entry name" value="LysR_substrate"/>
    <property type="match status" value="1"/>
</dbReference>
<dbReference type="GO" id="GO:0003677">
    <property type="term" value="F:DNA binding"/>
    <property type="evidence" value="ECO:0007669"/>
    <property type="project" value="UniProtKB-KW"/>
</dbReference>
<name>A0ABX0UXC0_9HYPH</name>
<evidence type="ECO:0000313" key="6">
    <source>
        <dbReference type="EMBL" id="NIJ57588.1"/>
    </source>
</evidence>
<dbReference type="InterPro" id="IPR036388">
    <property type="entry name" value="WH-like_DNA-bd_sf"/>
</dbReference>
<gene>
    <name evidence="6" type="ORF">FHS82_001424</name>
</gene>
<evidence type="ECO:0000256" key="2">
    <source>
        <dbReference type="ARBA" id="ARBA00023015"/>
    </source>
</evidence>
<dbReference type="Gene3D" id="3.40.190.290">
    <property type="match status" value="1"/>
</dbReference>
<dbReference type="Proteomes" id="UP001429580">
    <property type="component" value="Unassembled WGS sequence"/>
</dbReference>
<comment type="similarity">
    <text evidence="1">Belongs to the LysR transcriptional regulatory family.</text>
</comment>
<keyword evidence="7" id="KW-1185">Reference proteome</keyword>